<reference evidence="1" key="1">
    <citation type="submission" date="2023-06" db="EMBL/GenBank/DDBJ databases">
        <authorList>
            <consortium name="Lawrence Berkeley National Laboratory"/>
            <person name="Ahrendt S."/>
            <person name="Sahu N."/>
            <person name="Indic B."/>
            <person name="Wong-Bajracharya J."/>
            <person name="Merenyi Z."/>
            <person name="Ke H.-M."/>
            <person name="Monk M."/>
            <person name="Kocsube S."/>
            <person name="Drula E."/>
            <person name="Lipzen A."/>
            <person name="Balint B."/>
            <person name="Henrissat B."/>
            <person name="Andreopoulos B."/>
            <person name="Martin F.M."/>
            <person name="Harder C.B."/>
            <person name="Rigling D."/>
            <person name="Ford K.L."/>
            <person name="Foster G.D."/>
            <person name="Pangilinan J."/>
            <person name="Papanicolaou A."/>
            <person name="Barry K."/>
            <person name="LaButti K."/>
            <person name="Viragh M."/>
            <person name="Koriabine M."/>
            <person name="Yan M."/>
            <person name="Riley R."/>
            <person name="Champramary S."/>
            <person name="Plett K.L."/>
            <person name="Tsai I.J."/>
            <person name="Slot J."/>
            <person name="Sipos G."/>
            <person name="Plett J."/>
            <person name="Nagy L.G."/>
            <person name="Grigoriev I.V."/>
        </authorList>
    </citation>
    <scope>NUCLEOTIDE SEQUENCE</scope>
    <source>
        <strain evidence="1">CCBAS 213</strain>
    </source>
</reference>
<dbReference type="RefSeq" id="XP_060327456.1">
    <property type="nucleotide sequence ID" value="XM_060473900.1"/>
</dbReference>
<dbReference type="EMBL" id="JAUEPS010000035">
    <property type="protein sequence ID" value="KAK0450585.1"/>
    <property type="molecule type" value="Genomic_DNA"/>
</dbReference>
<proteinExistence type="predicted"/>
<dbReference type="AlphaFoldDB" id="A0AA39JZE0"/>
<name>A0AA39JZE0_ARMTA</name>
<evidence type="ECO:0000313" key="1">
    <source>
        <dbReference type="EMBL" id="KAK0450585.1"/>
    </source>
</evidence>
<gene>
    <name evidence="1" type="ORF">EV420DRAFT_1562538</name>
</gene>
<evidence type="ECO:0000313" key="2">
    <source>
        <dbReference type="Proteomes" id="UP001175211"/>
    </source>
</evidence>
<dbReference type="GeneID" id="85357448"/>
<dbReference type="Proteomes" id="UP001175211">
    <property type="component" value="Unassembled WGS sequence"/>
</dbReference>
<sequence length="402" mass="46007">MAFIPQEIIDAIIDEVQDSSPSPYYRHSNLSCCSLVCRSFLYRCRKHLFSSIALTSEGHRSWYTFHRVFKPSPEILPMIFSIALSSGNAYDAEEEILYTLLAAMCNLRHVKLSSGFQGNAVLSALRCHANTIISLRFTDVTFQDSAAFLDFITAFPNLCFLAIKDLDYQENMKGAQGRQCESSRRLETFHFHASSYTRMASFRELVDQGDIVASHSLRRCGVSLWNRDDILRAKTILNDSLETLDNLHLIYNTQIKFCDILDIFDFNLLNLPSLSITTFLPPNFRYTDMDEFEQGIGRCVLDEQLSLEELTLRLYPKENSMTFATHSLWKVLDESLSSPLFPRFRHLKIELIYSYPSGFTSDGMTQTIGKQFTALNERGDVQVNCRCSYGDFDDSLFRGLVL</sequence>
<comment type="caution">
    <text evidence="1">The sequence shown here is derived from an EMBL/GenBank/DDBJ whole genome shotgun (WGS) entry which is preliminary data.</text>
</comment>
<organism evidence="1 2">
    <name type="scientific">Armillaria tabescens</name>
    <name type="common">Ringless honey mushroom</name>
    <name type="synonym">Agaricus tabescens</name>
    <dbReference type="NCBI Taxonomy" id="1929756"/>
    <lineage>
        <taxon>Eukaryota</taxon>
        <taxon>Fungi</taxon>
        <taxon>Dikarya</taxon>
        <taxon>Basidiomycota</taxon>
        <taxon>Agaricomycotina</taxon>
        <taxon>Agaricomycetes</taxon>
        <taxon>Agaricomycetidae</taxon>
        <taxon>Agaricales</taxon>
        <taxon>Marasmiineae</taxon>
        <taxon>Physalacriaceae</taxon>
        <taxon>Desarmillaria</taxon>
    </lineage>
</organism>
<accession>A0AA39JZE0</accession>
<protein>
    <submittedName>
        <fullName evidence="1">Uncharacterized protein</fullName>
    </submittedName>
</protein>
<keyword evidence="2" id="KW-1185">Reference proteome</keyword>